<organism evidence="1 2">
    <name type="scientific">Nothoprocta pentlandii</name>
    <dbReference type="NCBI Taxonomy" id="2585814"/>
    <lineage>
        <taxon>Eukaryota</taxon>
        <taxon>Metazoa</taxon>
        <taxon>Chordata</taxon>
        <taxon>Craniata</taxon>
        <taxon>Vertebrata</taxon>
        <taxon>Euteleostomi</taxon>
        <taxon>Archelosauria</taxon>
        <taxon>Archosauria</taxon>
        <taxon>Dinosauria</taxon>
        <taxon>Saurischia</taxon>
        <taxon>Theropoda</taxon>
        <taxon>Coelurosauria</taxon>
        <taxon>Aves</taxon>
        <taxon>Palaeognathae</taxon>
        <taxon>Tinamiformes</taxon>
        <taxon>Tinamidae</taxon>
        <taxon>Nothoprocta</taxon>
    </lineage>
</organism>
<dbReference type="GO" id="GO:1901031">
    <property type="term" value="P:regulation of response to reactive oxygen species"/>
    <property type="evidence" value="ECO:0007669"/>
    <property type="project" value="InterPro"/>
</dbReference>
<dbReference type="GO" id="GO:0005634">
    <property type="term" value="C:nucleus"/>
    <property type="evidence" value="ECO:0007669"/>
    <property type="project" value="InterPro"/>
</dbReference>
<gene>
    <name evidence="1" type="primary">Sesn3_1</name>
    <name evidence="1" type="ORF">NOTPEN_R06868</name>
</gene>
<protein>
    <submittedName>
        <fullName evidence="1">SESN3 protein</fullName>
    </submittedName>
</protein>
<dbReference type="PANTHER" id="PTHR12474">
    <property type="entry name" value="P53 REGULATED PA26 NUCLEAR PROTEIN SESTRIN"/>
    <property type="match status" value="1"/>
</dbReference>
<comment type="caution">
    <text evidence="1">The sequence shown here is derived from an EMBL/GenBank/DDBJ whole genome shotgun (WGS) entry which is preliminary data.</text>
</comment>
<dbReference type="GO" id="GO:0070728">
    <property type="term" value="F:L-leucine binding"/>
    <property type="evidence" value="ECO:0007669"/>
    <property type="project" value="TreeGrafter"/>
</dbReference>
<feature type="non-terminal residue" evidence="1">
    <location>
        <position position="165"/>
    </location>
</feature>
<dbReference type="EMBL" id="VZSG01001832">
    <property type="protein sequence ID" value="NWX94057.1"/>
    <property type="molecule type" value="Genomic_DNA"/>
</dbReference>
<dbReference type="GO" id="GO:1990253">
    <property type="term" value="P:cellular response to leucine starvation"/>
    <property type="evidence" value="ECO:0007669"/>
    <property type="project" value="TreeGrafter"/>
</dbReference>
<dbReference type="GO" id="GO:0016239">
    <property type="term" value="P:positive regulation of macroautophagy"/>
    <property type="evidence" value="ECO:0007669"/>
    <property type="project" value="TreeGrafter"/>
</dbReference>
<proteinExistence type="predicted"/>
<dbReference type="GO" id="GO:1904262">
    <property type="term" value="P:negative regulation of TORC1 signaling"/>
    <property type="evidence" value="ECO:0007669"/>
    <property type="project" value="TreeGrafter"/>
</dbReference>
<dbReference type="PANTHER" id="PTHR12474:SF1">
    <property type="entry name" value="SESTRIN 3"/>
    <property type="match status" value="1"/>
</dbReference>
<dbReference type="Proteomes" id="UP000538817">
    <property type="component" value="Unassembled WGS sequence"/>
</dbReference>
<evidence type="ECO:0000313" key="1">
    <source>
        <dbReference type="EMBL" id="NWX94057.1"/>
    </source>
</evidence>
<feature type="non-terminal residue" evidence="1">
    <location>
        <position position="1"/>
    </location>
</feature>
<dbReference type="AlphaFoldDB" id="A0A7K7ADX8"/>
<accession>A0A7K7ADX8</accession>
<keyword evidence="2" id="KW-1185">Reference proteome</keyword>
<dbReference type="Pfam" id="PF04636">
    <property type="entry name" value="PA26"/>
    <property type="match status" value="2"/>
</dbReference>
<dbReference type="GO" id="GO:0071233">
    <property type="term" value="P:cellular response to L-leucine"/>
    <property type="evidence" value="ECO:0007669"/>
    <property type="project" value="TreeGrafter"/>
</dbReference>
<reference evidence="1 2" key="1">
    <citation type="submission" date="2019-09" db="EMBL/GenBank/DDBJ databases">
        <title>Bird 10,000 Genomes (B10K) Project - Family phase.</title>
        <authorList>
            <person name="Zhang G."/>
        </authorList>
    </citation>
    <scope>NUCLEOTIDE SEQUENCE [LARGE SCALE GENOMIC DNA]</scope>
    <source>
        <strain evidence="1">B10K-MSB-04</strain>
    </source>
</reference>
<dbReference type="InterPro" id="IPR006730">
    <property type="entry name" value="Sestrin"/>
</dbReference>
<dbReference type="GO" id="GO:0016684">
    <property type="term" value="F:oxidoreductase activity, acting on peroxide as acceptor"/>
    <property type="evidence" value="ECO:0007669"/>
    <property type="project" value="TreeGrafter"/>
</dbReference>
<name>A0A7K7ADX8_9AVES</name>
<evidence type="ECO:0000313" key="2">
    <source>
        <dbReference type="Proteomes" id="UP000538817"/>
    </source>
</evidence>
<sequence length="165" mass="19081">QDYSWEDHGFSLVNRLYSDIGHLLDEKFRRVGGLQSSAMAKRQGCEPSVFKRGIWNYIHCMFGIRYDDYDYAEVNHLLERMLKVYIKTVTCYPEKTNPEMFDRFWKQFKHSEKVGGPGGGPGVAGRQQCPRGCPVPQVHVNLLILEARMQAELLYALQAITQYMV</sequence>